<dbReference type="KEGG" id="rhoz:GXP67_19990"/>
<accession>A0A6C0GL75</accession>
<organism evidence="1 2">
    <name type="scientific">Rhodocytophaga rosea</name>
    <dbReference type="NCBI Taxonomy" id="2704465"/>
    <lineage>
        <taxon>Bacteria</taxon>
        <taxon>Pseudomonadati</taxon>
        <taxon>Bacteroidota</taxon>
        <taxon>Cytophagia</taxon>
        <taxon>Cytophagales</taxon>
        <taxon>Rhodocytophagaceae</taxon>
        <taxon>Rhodocytophaga</taxon>
    </lineage>
</organism>
<dbReference type="AlphaFoldDB" id="A0A6C0GL75"/>
<dbReference type="EMBL" id="CP048222">
    <property type="protein sequence ID" value="QHT68765.1"/>
    <property type="molecule type" value="Genomic_DNA"/>
</dbReference>
<gene>
    <name evidence="1" type="ORF">GXP67_19990</name>
</gene>
<reference evidence="1 2" key="1">
    <citation type="submission" date="2020-01" db="EMBL/GenBank/DDBJ databases">
        <authorList>
            <person name="Kim M.K."/>
        </authorList>
    </citation>
    <scope>NUCLEOTIDE SEQUENCE [LARGE SCALE GENOMIC DNA]</scope>
    <source>
        <strain evidence="1 2">172606-1</strain>
    </source>
</reference>
<evidence type="ECO:0000313" key="2">
    <source>
        <dbReference type="Proteomes" id="UP000480178"/>
    </source>
</evidence>
<evidence type="ECO:0000313" key="1">
    <source>
        <dbReference type="EMBL" id="QHT68765.1"/>
    </source>
</evidence>
<dbReference type="Proteomes" id="UP000480178">
    <property type="component" value="Chromosome"/>
</dbReference>
<sequence length="64" mass="7003">MLAPSPQTGTDSQSYELLAVNNASANDFTLDMNQGLTTKVKRAAMRLPNQCTQIPFCERTLEAV</sequence>
<protein>
    <submittedName>
        <fullName evidence="1">Uncharacterized protein</fullName>
    </submittedName>
</protein>
<keyword evidence="2" id="KW-1185">Reference proteome</keyword>
<proteinExistence type="predicted"/>
<name>A0A6C0GL75_9BACT</name>
<dbReference type="RefSeq" id="WP_162444770.1">
    <property type="nucleotide sequence ID" value="NZ_CP048222.1"/>
</dbReference>